<protein>
    <recommendedName>
        <fullName evidence="1">F-box associated beta-propeller type 1 domain-containing protein</fullName>
    </recommendedName>
</protein>
<dbReference type="SUPFAM" id="SSF81383">
    <property type="entry name" value="F-box domain"/>
    <property type="match status" value="1"/>
</dbReference>
<reference evidence="2" key="2">
    <citation type="submission" date="2015-03" db="UniProtKB">
        <authorList>
            <consortium name="EnsemblPlants"/>
        </authorList>
    </citation>
    <scope>IDENTIFICATION</scope>
</reference>
<feature type="domain" description="F-box associated beta-propeller type 1" evidence="1">
    <location>
        <begin position="117"/>
        <end position="272"/>
    </location>
</feature>
<dbReference type="HOGENOM" id="CLU_951076_0_0_1"/>
<keyword evidence="3" id="KW-1185">Reference proteome</keyword>
<dbReference type="EnsemblPlants" id="Bo5g122970.1">
    <property type="protein sequence ID" value="Bo5g122970.1"/>
    <property type="gene ID" value="Bo5g122970"/>
</dbReference>
<dbReference type="InterPro" id="IPR036047">
    <property type="entry name" value="F-box-like_dom_sf"/>
</dbReference>
<dbReference type="PANTHER" id="PTHR31672:SF13">
    <property type="entry name" value="F-BOX PROTEIN CPR30-LIKE"/>
    <property type="match status" value="1"/>
</dbReference>
<reference evidence="2 3" key="1">
    <citation type="journal article" date="2014" name="Genome Biol.">
        <title>Transcriptome and methylome profiling reveals relics of genome dominance in the mesopolyploid Brassica oleracea.</title>
        <authorList>
            <person name="Parkin I.A."/>
            <person name="Koh C."/>
            <person name="Tang H."/>
            <person name="Robinson S.J."/>
            <person name="Kagale S."/>
            <person name="Clarke W.E."/>
            <person name="Town C.D."/>
            <person name="Nixon J."/>
            <person name="Krishnakumar V."/>
            <person name="Bidwell S.L."/>
            <person name="Denoeud F."/>
            <person name="Belcram H."/>
            <person name="Links M.G."/>
            <person name="Just J."/>
            <person name="Clarke C."/>
            <person name="Bender T."/>
            <person name="Huebert T."/>
            <person name="Mason A.S."/>
            <person name="Pires J.C."/>
            <person name="Barker G."/>
            <person name="Moore J."/>
            <person name="Walley P.G."/>
            <person name="Manoli S."/>
            <person name="Batley J."/>
            <person name="Edwards D."/>
            <person name="Nelson M.N."/>
            <person name="Wang X."/>
            <person name="Paterson A.H."/>
            <person name="King G."/>
            <person name="Bancroft I."/>
            <person name="Chalhoub B."/>
            <person name="Sharpe A.G."/>
        </authorList>
    </citation>
    <scope>NUCLEOTIDE SEQUENCE</scope>
    <source>
        <strain evidence="2 3">cv. TO1000</strain>
    </source>
</reference>
<dbReference type="Pfam" id="PF07734">
    <property type="entry name" value="FBA_1"/>
    <property type="match status" value="1"/>
</dbReference>
<dbReference type="NCBIfam" id="TIGR01640">
    <property type="entry name" value="F_box_assoc_1"/>
    <property type="match status" value="1"/>
</dbReference>
<dbReference type="InterPro" id="IPR050796">
    <property type="entry name" value="SCF_F-box_component"/>
</dbReference>
<evidence type="ECO:0000259" key="1">
    <source>
        <dbReference type="Pfam" id="PF07734"/>
    </source>
</evidence>
<dbReference type="InterPro" id="IPR017451">
    <property type="entry name" value="F-box-assoc_interact_dom"/>
</dbReference>
<dbReference type="Proteomes" id="UP000032141">
    <property type="component" value="Chromosome C5"/>
</dbReference>
<sequence>MKIPRNILSELRRIGPSEIPSKYPDEVLPRYIPRSSLTNWLSSEFPRKFVSSEFRRKIPRDFRGKLNFREVISEDLFRRVPAPSLSRLRFSFKRWNALFKDQKFMKKHSDKAAKQHMVLMLSNLKVYSMNVNFHEIHGNVVDPHKLMSLKFSIIRKKPRYVKYFTVTGVWNPCTGQIRWIPFSNRYNTISEFVLGYDNNKTYKILRYSWDLSDPFRRVVEYGIYDFGSHSWKYLDNVTPKYSYIISEGVSLKGNIYWIVVDNTVPYLVLFIFQQRDLERLVFLFRILVLIVVQ</sequence>
<dbReference type="AlphaFoldDB" id="A0A0D3CJA4"/>
<dbReference type="InterPro" id="IPR006527">
    <property type="entry name" value="F-box-assoc_dom_typ1"/>
</dbReference>
<evidence type="ECO:0000313" key="3">
    <source>
        <dbReference type="Proteomes" id="UP000032141"/>
    </source>
</evidence>
<dbReference type="Gramene" id="Bo5g122970.1">
    <property type="protein sequence ID" value="Bo5g122970.1"/>
    <property type="gene ID" value="Bo5g122970"/>
</dbReference>
<proteinExistence type="predicted"/>
<dbReference type="STRING" id="109376.A0A0D3CJA4"/>
<accession>A0A0D3CJA4</accession>
<evidence type="ECO:0000313" key="2">
    <source>
        <dbReference type="EnsemblPlants" id="Bo5g122970.1"/>
    </source>
</evidence>
<dbReference type="PANTHER" id="PTHR31672">
    <property type="entry name" value="BNACNNG10540D PROTEIN"/>
    <property type="match status" value="1"/>
</dbReference>
<organism evidence="2 3">
    <name type="scientific">Brassica oleracea var. oleracea</name>
    <dbReference type="NCBI Taxonomy" id="109376"/>
    <lineage>
        <taxon>Eukaryota</taxon>
        <taxon>Viridiplantae</taxon>
        <taxon>Streptophyta</taxon>
        <taxon>Embryophyta</taxon>
        <taxon>Tracheophyta</taxon>
        <taxon>Spermatophyta</taxon>
        <taxon>Magnoliopsida</taxon>
        <taxon>eudicotyledons</taxon>
        <taxon>Gunneridae</taxon>
        <taxon>Pentapetalae</taxon>
        <taxon>rosids</taxon>
        <taxon>malvids</taxon>
        <taxon>Brassicales</taxon>
        <taxon>Brassicaceae</taxon>
        <taxon>Brassiceae</taxon>
        <taxon>Brassica</taxon>
    </lineage>
</organism>
<name>A0A0D3CJA4_BRAOL</name>